<reference evidence="1" key="1">
    <citation type="submission" date="2023-11" db="EMBL/GenBank/DDBJ databases">
        <authorList>
            <person name="Poullet M."/>
        </authorList>
    </citation>
    <scope>NUCLEOTIDE SEQUENCE</scope>
    <source>
        <strain evidence="1">E1834</strain>
    </source>
</reference>
<proteinExistence type="predicted"/>
<comment type="caution">
    <text evidence="1">The sequence shown here is derived from an EMBL/GenBank/DDBJ whole genome shotgun (WGS) entry which is preliminary data.</text>
</comment>
<protein>
    <submittedName>
        <fullName evidence="1">Uncharacterized protein</fullName>
    </submittedName>
</protein>
<accession>A0ACB0ZEX6</accession>
<name>A0ACB0ZEX6_MELEN</name>
<gene>
    <name evidence="1" type="ORF">MENTE1834_LOCUS24467</name>
</gene>
<keyword evidence="2" id="KW-1185">Reference proteome</keyword>
<sequence length="49" mass="5790">MSIEKPKLLERDESKCLNIFISKPIEGKKQKLENIKFKIIIFSSIFNYS</sequence>
<dbReference type="EMBL" id="CAVMJV010000032">
    <property type="protein sequence ID" value="CAK5077538.1"/>
    <property type="molecule type" value="Genomic_DNA"/>
</dbReference>
<dbReference type="Proteomes" id="UP001497535">
    <property type="component" value="Unassembled WGS sequence"/>
</dbReference>
<evidence type="ECO:0000313" key="2">
    <source>
        <dbReference type="Proteomes" id="UP001497535"/>
    </source>
</evidence>
<organism evidence="1 2">
    <name type="scientific">Meloidogyne enterolobii</name>
    <name type="common">Root-knot nematode worm</name>
    <name type="synonym">Meloidogyne mayaguensis</name>
    <dbReference type="NCBI Taxonomy" id="390850"/>
    <lineage>
        <taxon>Eukaryota</taxon>
        <taxon>Metazoa</taxon>
        <taxon>Ecdysozoa</taxon>
        <taxon>Nematoda</taxon>
        <taxon>Chromadorea</taxon>
        <taxon>Rhabditida</taxon>
        <taxon>Tylenchina</taxon>
        <taxon>Tylenchomorpha</taxon>
        <taxon>Tylenchoidea</taxon>
        <taxon>Meloidogynidae</taxon>
        <taxon>Meloidogyninae</taxon>
        <taxon>Meloidogyne</taxon>
    </lineage>
</organism>
<evidence type="ECO:0000313" key="1">
    <source>
        <dbReference type="EMBL" id="CAK5077538.1"/>
    </source>
</evidence>